<name>A0A2N7VV37_9BURK</name>
<reference evidence="1 2" key="1">
    <citation type="submission" date="2018-01" db="EMBL/GenBank/DDBJ databases">
        <title>Whole genome analyses suggest that Burkholderia sensu lato contains two further novel genera in the rhizoxinica-symbiotica group Mycetohabitans gen. nov., and Trinickia gen. nov.: implications for the evolution of diazotrophy and nodulation in the Burkholderiaceae.</title>
        <authorList>
            <person name="Estrada-de los Santos P."/>
            <person name="Palmer M."/>
            <person name="Chavez-Ramirez B."/>
            <person name="Beukes C."/>
            <person name="Steenkamp E.T."/>
            <person name="Hirsch A.M."/>
            <person name="Manyaka P."/>
            <person name="Maluk M."/>
            <person name="Lafos M."/>
            <person name="Crook M."/>
            <person name="Gross E."/>
            <person name="Simon M.F."/>
            <person name="Bueno dos Reis Junior F."/>
            <person name="Poole P.S."/>
            <person name="Venter S.N."/>
            <person name="James E.K."/>
        </authorList>
    </citation>
    <scope>NUCLEOTIDE SEQUENCE [LARGE SCALE GENOMIC DNA]</scope>
    <source>
        <strain evidence="1 2">GP25-8</strain>
    </source>
</reference>
<keyword evidence="2" id="KW-1185">Reference proteome</keyword>
<dbReference type="EMBL" id="PNYB01000017">
    <property type="protein sequence ID" value="PMS20993.1"/>
    <property type="molecule type" value="Genomic_DNA"/>
</dbReference>
<organism evidence="1 2">
    <name type="scientific">Trinickia soli</name>
    <dbReference type="NCBI Taxonomy" id="380675"/>
    <lineage>
        <taxon>Bacteria</taxon>
        <taxon>Pseudomonadati</taxon>
        <taxon>Pseudomonadota</taxon>
        <taxon>Betaproteobacteria</taxon>
        <taxon>Burkholderiales</taxon>
        <taxon>Burkholderiaceae</taxon>
        <taxon>Trinickia</taxon>
    </lineage>
</organism>
<dbReference type="PANTHER" id="PTHR35566">
    <property type="entry name" value="BLR3599 PROTEIN"/>
    <property type="match status" value="1"/>
</dbReference>
<dbReference type="NCBIfam" id="TIGR03353">
    <property type="entry name" value="VI_chp_4"/>
    <property type="match status" value="1"/>
</dbReference>
<evidence type="ECO:0000313" key="2">
    <source>
        <dbReference type="Proteomes" id="UP000235347"/>
    </source>
</evidence>
<dbReference type="AlphaFoldDB" id="A0A2N7VV37"/>
<dbReference type="PANTHER" id="PTHR35566:SF1">
    <property type="entry name" value="TYPE VI SECRETION SYSTEM BASEPLATE COMPONENT TSSK1"/>
    <property type="match status" value="1"/>
</dbReference>
<comment type="caution">
    <text evidence="1">The sequence shown here is derived from an EMBL/GenBank/DDBJ whole genome shotgun (WGS) entry which is preliminary data.</text>
</comment>
<dbReference type="InterPro" id="IPR010263">
    <property type="entry name" value="T6SS_TssK"/>
</dbReference>
<evidence type="ECO:0000313" key="1">
    <source>
        <dbReference type="EMBL" id="PMS20993.1"/>
    </source>
</evidence>
<accession>A0A2N7VV37</accession>
<dbReference type="Pfam" id="PF05936">
    <property type="entry name" value="T6SS_VasE"/>
    <property type="match status" value="1"/>
</dbReference>
<proteinExistence type="predicted"/>
<dbReference type="RefSeq" id="WP_102611391.1">
    <property type="nucleotide sequence ID" value="NZ_CADIKD010000005.1"/>
</dbReference>
<sequence>MNEIAISLLAAPSLRERVVWSEGMFLRPQHFQQLERYFERYVHLRCAPMQCFHWGFASLSIDPEALAQGKIALVSAAGVMPDGTPFDFARAEEAPQALEIGHDVKDAAVVLALPARRGDGIEVSFGQDPAAPLARYVVHESEIADVNDIGLEPALVQLGRLRLRLMLEADAGDDWQTLGVLRVVERRGDRQLVLDDGYIPPMLDAHADPVLSNYMRELQRLLEQRSEVLADRLAEPGRAGVSEVADFLLLQLVNRYLAVAWHTEHIPRLHPETLFREWLKLACDFATFMPDTRRPRALAAYEHDDLRTCFGELLDELRRSLSTVLDRGALQIALQDGGNGVRVAVIPDTELREQAGFILAIRADMPADTIRSRFPTQIKLGPVERIVDLMHLQLPGIAVRALPAAPRQIPYHAGCTYFEVDKGAQLWRQLDRSAGLALHLAGDFPGLAMELWAIRG</sequence>
<gene>
    <name evidence="1" type="ORF">C0Z19_19055</name>
</gene>
<dbReference type="Proteomes" id="UP000235347">
    <property type="component" value="Unassembled WGS sequence"/>
</dbReference>
<protein>
    <submittedName>
        <fullName evidence="1">Type VI secretion system baseplate subunit TssK</fullName>
    </submittedName>
</protein>